<dbReference type="PANTHER" id="PTHR42648">
    <property type="entry name" value="TRANSPOSASE, PUTATIVE-RELATED"/>
    <property type="match status" value="1"/>
</dbReference>
<evidence type="ECO:0000313" key="2">
    <source>
        <dbReference type="Proteomes" id="UP001152523"/>
    </source>
</evidence>
<comment type="caution">
    <text evidence="1">The sequence shown here is derived from an EMBL/GenBank/DDBJ whole genome shotgun (WGS) entry which is preliminary data.</text>
</comment>
<dbReference type="Proteomes" id="UP001152523">
    <property type="component" value="Unassembled WGS sequence"/>
</dbReference>
<proteinExistence type="predicted"/>
<dbReference type="InterPro" id="IPR012337">
    <property type="entry name" value="RNaseH-like_sf"/>
</dbReference>
<protein>
    <recommendedName>
        <fullName evidence="3">Integrase catalytic domain-containing protein</fullName>
    </recommendedName>
</protein>
<dbReference type="GO" id="GO:0003676">
    <property type="term" value="F:nucleic acid binding"/>
    <property type="evidence" value="ECO:0007669"/>
    <property type="project" value="InterPro"/>
</dbReference>
<dbReference type="Gene3D" id="3.30.420.10">
    <property type="entry name" value="Ribonuclease H-like superfamily/Ribonuclease H"/>
    <property type="match status" value="1"/>
</dbReference>
<keyword evidence="2" id="KW-1185">Reference proteome</keyword>
<feature type="non-terminal residue" evidence="1">
    <location>
        <position position="95"/>
    </location>
</feature>
<gene>
    <name evidence="1" type="ORF">CEPIT_LOCUS21551</name>
</gene>
<dbReference type="InterPro" id="IPR036397">
    <property type="entry name" value="RNaseH_sf"/>
</dbReference>
<name>A0AAV0E7H8_9ASTE</name>
<sequence>MGHPSDRVLKLLPAFNSSSSQKKLNKACEVCPQAKQARDSFPSSTHKASGIIELVHCDLWGPYKTPSTCDAIYFLTFVDDFSRAVWVYLLRDKKE</sequence>
<dbReference type="InterPro" id="IPR039537">
    <property type="entry name" value="Retrotran_Ty1/copia-like"/>
</dbReference>
<dbReference type="EMBL" id="CAMAPF010000282">
    <property type="protein sequence ID" value="CAH9116635.1"/>
    <property type="molecule type" value="Genomic_DNA"/>
</dbReference>
<reference evidence="1" key="1">
    <citation type="submission" date="2022-07" db="EMBL/GenBank/DDBJ databases">
        <authorList>
            <person name="Macas J."/>
            <person name="Novak P."/>
            <person name="Neumann P."/>
        </authorList>
    </citation>
    <scope>NUCLEOTIDE SEQUENCE</scope>
</reference>
<evidence type="ECO:0000313" key="1">
    <source>
        <dbReference type="EMBL" id="CAH9116635.1"/>
    </source>
</evidence>
<dbReference type="PANTHER" id="PTHR42648:SF31">
    <property type="entry name" value="RNA-DIRECTED DNA POLYMERASE"/>
    <property type="match status" value="1"/>
</dbReference>
<evidence type="ECO:0008006" key="3">
    <source>
        <dbReference type="Google" id="ProtNLM"/>
    </source>
</evidence>
<organism evidence="1 2">
    <name type="scientific">Cuscuta epithymum</name>
    <dbReference type="NCBI Taxonomy" id="186058"/>
    <lineage>
        <taxon>Eukaryota</taxon>
        <taxon>Viridiplantae</taxon>
        <taxon>Streptophyta</taxon>
        <taxon>Embryophyta</taxon>
        <taxon>Tracheophyta</taxon>
        <taxon>Spermatophyta</taxon>
        <taxon>Magnoliopsida</taxon>
        <taxon>eudicotyledons</taxon>
        <taxon>Gunneridae</taxon>
        <taxon>Pentapetalae</taxon>
        <taxon>asterids</taxon>
        <taxon>lamiids</taxon>
        <taxon>Solanales</taxon>
        <taxon>Convolvulaceae</taxon>
        <taxon>Cuscuteae</taxon>
        <taxon>Cuscuta</taxon>
        <taxon>Cuscuta subgen. Cuscuta</taxon>
    </lineage>
</organism>
<dbReference type="AlphaFoldDB" id="A0AAV0E7H8"/>
<accession>A0AAV0E7H8</accession>
<dbReference type="SUPFAM" id="SSF53098">
    <property type="entry name" value="Ribonuclease H-like"/>
    <property type="match status" value="1"/>
</dbReference>